<accession>A0A7X6S1X1</accession>
<comment type="caution">
    <text evidence="1">The sequence shown here is derived from an EMBL/GenBank/DDBJ whole genome shotgun (WGS) entry which is preliminary data.</text>
</comment>
<name>A0A7X6S1X1_9LACO</name>
<dbReference type="EMBL" id="JAAXPN010000001">
    <property type="protein sequence ID" value="NKZ23360.1"/>
    <property type="molecule type" value="Genomic_DNA"/>
</dbReference>
<keyword evidence="2" id="KW-1185">Reference proteome</keyword>
<sequence length="116" mass="12719">MENVVKIENQTLIVMPQGVNKLAALKDKLEFPLAQVAGASIDAGILHESKGLRAPGTALPGYWAGTFHKDGEKTFFNVKSSSQPVVIQLKNAEFTRLVLGVEQPEELVRTINEYIN</sequence>
<dbReference type="Proteomes" id="UP000549765">
    <property type="component" value="Unassembled WGS sequence"/>
</dbReference>
<reference evidence="1 2" key="1">
    <citation type="submission" date="2020-04" db="EMBL/GenBank/DDBJ databases">
        <title>MicrobeNet Type strains.</title>
        <authorList>
            <person name="Nicholson A.C."/>
        </authorList>
    </citation>
    <scope>NUCLEOTIDE SEQUENCE [LARGE SCALE GENOMIC DNA]</scope>
    <source>
        <strain evidence="1 2">CCUG 61472</strain>
    </source>
</reference>
<dbReference type="AlphaFoldDB" id="A0A7X6S1X1"/>
<evidence type="ECO:0008006" key="3">
    <source>
        <dbReference type="Google" id="ProtNLM"/>
    </source>
</evidence>
<evidence type="ECO:0000313" key="2">
    <source>
        <dbReference type="Proteomes" id="UP000549765"/>
    </source>
</evidence>
<gene>
    <name evidence="1" type="ORF">HF964_00825</name>
</gene>
<organism evidence="1 2">
    <name type="scientific">Periweissella fabalis</name>
    <dbReference type="NCBI Taxonomy" id="1070421"/>
    <lineage>
        <taxon>Bacteria</taxon>
        <taxon>Bacillati</taxon>
        <taxon>Bacillota</taxon>
        <taxon>Bacilli</taxon>
        <taxon>Lactobacillales</taxon>
        <taxon>Lactobacillaceae</taxon>
        <taxon>Periweissella</taxon>
    </lineage>
</organism>
<evidence type="ECO:0000313" key="1">
    <source>
        <dbReference type="EMBL" id="NKZ23360.1"/>
    </source>
</evidence>
<dbReference type="RefSeq" id="WP_168721158.1">
    <property type="nucleotide sequence ID" value="NZ_JAAXPN010000001.1"/>
</dbReference>
<protein>
    <recommendedName>
        <fullName evidence="3">Bacterial Pleckstrin homology domain-containing protein</fullName>
    </recommendedName>
</protein>
<proteinExistence type="predicted"/>